<evidence type="ECO:0000256" key="2">
    <source>
        <dbReference type="ARBA" id="ARBA00007651"/>
    </source>
</evidence>
<dbReference type="AlphaFoldDB" id="A0A7J8MI61"/>
<evidence type="ECO:0000256" key="1">
    <source>
        <dbReference type="ARBA" id="ARBA00004651"/>
    </source>
</evidence>
<comment type="similarity">
    <text evidence="2 8">Belongs to the Casparian strip membrane proteins (CASP) family.</text>
</comment>
<gene>
    <name evidence="10" type="ORF">Golob_009274</name>
</gene>
<evidence type="ECO:0000256" key="5">
    <source>
        <dbReference type="ARBA" id="ARBA00022692"/>
    </source>
</evidence>
<dbReference type="PANTHER" id="PTHR33573:SF30">
    <property type="entry name" value="CASP-LIKE PROTEIN 2C1-RELATED"/>
    <property type="match status" value="1"/>
</dbReference>
<sequence length="182" mass="20440">MGFSNRSLQKTEALIRLSTIVMLVLTACLIGLDSQTKVIFYVQKKASFKDLRALVGLLYITSLAAAYNLLQLCCSSFYKGTSLQSYTCLAWLRYILDQAVVYAVFAGNLAAMEHSLLVLTGEENFQWLKWCNKYTRFCTQIGGSLLCGFVASLLMFSIASISAFNLFRLYSPTKFMHLKLQS</sequence>
<evidence type="ECO:0000256" key="8">
    <source>
        <dbReference type="RuleBase" id="RU361233"/>
    </source>
</evidence>
<feature type="domain" description="Casparian strip membrane protein" evidence="9">
    <location>
        <begin position="6"/>
        <end position="154"/>
    </location>
</feature>
<evidence type="ECO:0000259" key="9">
    <source>
        <dbReference type="Pfam" id="PF04535"/>
    </source>
</evidence>
<dbReference type="Pfam" id="PF04535">
    <property type="entry name" value="CASP_dom"/>
    <property type="match status" value="1"/>
</dbReference>
<comment type="subcellular location">
    <subcellularLocation>
        <location evidence="1 8">Cell membrane</location>
        <topology evidence="1 8">Multi-pass membrane protein</topology>
    </subcellularLocation>
</comment>
<feature type="transmembrane region" description="Helical" evidence="8">
    <location>
        <begin position="13"/>
        <end position="32"/>
    </location>
</feature>
<dbReference type="EMBL" id="JABEZX010000009">
    <property type="protein sequence ID" value="MBA0564326.1"/>
    <property type="molecule type" value="Genomic_DNA"/>
</dbReference>
<keyword evidence="6 8" id="KW-1133">Transmembrane helix</keyword>
<evidence type="ECO:0000256" key="3">
    <source>
        <dbReference type="ARBA" id="ARBA00011489"/>
    </source>
</evidence>
<evidence type="ECO:0000313" key="10">
    <source>
        <dbReference type="EMBL" id="MBA0564326.1"/>
    </source>
</evidence>
<evidence type="ECO:0000313" key="11">
    <source>
        <dbReference type="Proteomes" id="UP000593572"/>
    </source>
</evidence>
<organism evidence="10 11">
    <name type="scientific">Gossypium lobatum</name>
    <dbReference type="NCBI Taxonomy" id="34289"/>
    <lineage>
        <taxon>Eukaryota</taxon>
        <taxon>Viridiplantae</taxon>
        <taxon>Streptophyta</taxon>
        <taxon>Embryophyta</taxon>
        <taxon>Tracheophyta</taxon>
        <taxon>Spermatophyta</taxon>
        <taxon>Magnoliopsida</taxon>
        <taxon>eudicotyledons</taxon>
        <taxon>Gunneridae</taxon>
        <taxon>Pentapetalae</taxon>
        <taxon>rosids</taxon>
        <taxon>malvids</taxon>
        <taxon>Malvales</taxon>
        <taxon>Malvaceae</taxon>
        <taxon>Malvoideae</taxon>
        <taxon>Gossypium</taxon>
    </lineage>
</organism>
<keyword evidence="7 8" id="KW-0472">Membrane</keyword>
<dbReference type="InterPro" id="IPR006459">
    <property type="entry name" value="CASP/CASPL"/>
</dbReference>
<feature type="transmembrane region" description="Helical" evidence="8">
    <location>
        <begin position="99"/>
        <end position="120"/>
    </location>
</feature>
<feature type="transmembrane region" description="Helical" evidence="8">
    <location>
        <begin position="141"/>
        <end position="167"/>
    </location>
</feature>
<evidence type="ECO:0000256" key="4">
    <source>
        <dbReference type="ARBA" id="ARBA00022475"/>
    </source>
</evidence>
<dbReference type="Proteomes" id="UP000593572">
    <property type="component" value="Unassembled WGS sequence"/>
</dbReference>
<proteinExistence type="inferred from homology"/>
<keyword evidence="11" id="KW-1185">Reference proteome</keyword>
<dbReference type="PROSITE" id="PS51257">
    <property type="entry name" value="PROKAR_LIPOPROTEIN"/>
    <property type="match status" value="1"/>
</dbReference>
<evidence type="ECO:0000256" key="7">
    <source>
        <dbReference type="ARBA" id="ARBA00023136"/>
    </source>
</evidence>
<keyword evidence="5 8" id="KW-0812">Transmembrane</keyword>
<reference evidence="10 11" key="1">
    <citation type="journal article" date="2019" name="Genome Biol. Evol.">
        <title>Insights into the evolution of the New World diploid cottons (Gossypium, subgenus Houzingenia) based on genome sequencing.</title>
        <authorList>
            <person name="Grover C.E."/>
            <person name="Arick M.A. 2nd"/>
            <person name="Thrash A."/>
            <person name="Conover J.L."/>
            <person name="Sanders W.S."/>
            <person name="Peterson D.G."/>
            <person name="Frelichowski J.E."/>
            <person name="Scheffler J.A."/>
            <person name="Scheffler B.E."/>
            <person name="Wendel J.F."/>
        </authorList>
    </citation>
    <scope>NUCLEOTIDE SEQUENCE [LARGE SCALE GENOMIC DNA]</scope>
    <source>
        <strain evidence="10">157</strain>
        <tissue evidence="10">Leaf</tissue>
    </source>
</reference>
<evidence type="ECO:0000256" key="6">
    <source>
        <dbReference type="ARBA" id="ARBA00022989"/>
    </source>
</evidence>
<accession>A0A7J8MI61</accession>
<dbReference type="InterPro" id="IPR006702">
    <property type="entry name" value="CASP_dom"/>
</dbReference>
<dbReference type="NCBIfam" id="TIGR01569">
    <property type="entry name" value="A_tha_TIGR01569"/>
    <property type="match status" value="1"/>
</dbReference>
<feature type="transmembrane region" description="Helical" evidence="8">
    <location>
        <begin position="53"/>
        <end position="79"/>
    </location>
</feature>
<name>A0A7J8MI61_9ROSI</name>
<keyword evidence="4 8" id="KW-1003">Cell membrane</keyword>
<dbReference type="PANTHER" id="PTHR33573">
    <property type="entry name" value="CASP-LIKE PROTEIN 4A4"/>
    <property type="match status" value="1"/>
</dbReference>
<comment type="caution">
    <text evidence="10">The sequence shown here is derived from an EMBL/GenBank/DDBJ whole genome shotgun (WGS) entry which is preliminary data.</text>
</comment>
<dbReference type="GO" id="GO:0005886">
    <property type="term" value="C:plasma membrane"/>
    <property type="evidence" value="ECO:0007669"/>
    <property type="project" value="UniProtKB-SubCell"/>
</dbReference>
<comment type="subunit">
    <text evidence="3 8">Homodimer and heterodimers.</text>
</comment>
<protein>
    <recommendedName>
        <fullName evidence="8">CASP-like protein</fullName>
    </recommendedName>
</protein>